<comment type="subcellular location">
    <subcellularLocation>
        <location evidence="1">Cell inner membrane</location>
        <topology evidence="1">Multi-pass membrane protein</topology>
    </subcellularLocation>
    <subcellularLocation>
        <location evidence="13">Cell membrane</location>
        <topology evidence="13">Multi-pass membrane protein</topology>
    </subcellularLocation>
</comment>
<dbReference type="NCBIfam" id="TIGR03592">
    <property type="entry name" value="yidC_oxa1_cterm"/>
    <property type="match status" value="1"/>
</dbReference>
<dbReference type="InterPro" id="IPR038221">
    <property type="entry name" value="YidC_periplasmic_sf"/>
</dbReference>
<dbReference type="HAMAP" id="MF_01810">
    <property type="entry name" value="YidC_type1"/>
    <property type="match status" value="1"/>
</dbReference>
<feature type="transmembrane region" description="Helical" evidence="13">
    <location>
        <begin position="383"/>
        <end position="403"/>
    </location>
</feature>
<dbReference type="InterPro" id="IPR028053">
    <property type="entry name" value="Membr_insert_YidC_N"/>
</dbReference>
<dbReference type="Gene3D" id="2.70.98.90">
    <property type="match status" value="1"/>
</dbReference>
<feature type="transmembrane region" description="Helical" evidence="13">
    <location>
        <begin position="6"/>
        <end position="24"/>
    </location>
</feature>
<dbReference type="GO" id="GO:0032977">
    <property type="term" value="F:membrane insertase activity"/>
    <property type="evidence" value="ECO:0007669"/>
    <property type="project" value="InterPro"/>
</dbReference>
<evidence type="ECO:0000313" key="19">
    <source>
        <dbReference type="EMBL" id="RGZ48834.1"/>
    </source>
</evidence>
<evidence type="ECO:0000256" key="1">
    <source>
        <dbReference type="ARBA" id="ARBA00004429"/>
    </source>
</evidence>
<keyword evidence="8 13" id="KW-1133">Transmembrane helix</keyword>
<dbReference type="NCBIfam" id="NF002356">
    <property type="entry name" value="PRK01318.2-3"/>
    <property type="match status" value="1"/>
</dbReference>
<evidence type="ECO:0000313" key="20">
    <source>
        <dbReference type="EMBL" id="RHH77233.1"/>
    </source>
</evidence>
<evidence type="ECO:0000256" key="4">
    <source>
        <dbReference type="ARBA" id="ARBA00022448"/>
    </source>
</evidence>
<dbReference type="Proteomes" id="UP000261088">
    <property type="component" value="Unassembled WGS sequence"/>
</dbReference>
<dbReference type="Pfam" id="PF14849">
    <property type="entry name" value="YidC_periplas"/>
    <property type="match status" value="1"/>
</dbReference>
<evidence type="ECO:0000313" key="18">
    <source>
        <dbReference type="EMBL" id="RGN51772.1"/>
    </source>
</evidence>
<feature type="domain" description="Membrane insertase YidC N-terminal" evidence="16">
    <location>
        <begin position="97"/>
        <end position="369"/>
    </location>
</feature>
<evidence type="ECO:0000313" key="24">
    <source>
        <dbReference type="Proteomes" id="UP000437446"/>
    </source>
</evidence>
<reference evidence="21 22" key="1">
    <citation type="submission" date="2018-08" db="EMBL/GenBank/DDBJ databases">
        <title>A genome reference for cultivated species of the human gut microbiota.</title>
        <authorList>
            <person name="Zou Y."/>
            <person name="Xue W."/>
            <person name="Luo G."/>
        </authorList>
    </citation>
    <scope>NUCLEOTIDE SEQUENCE [LARGE SCALE GENOMIC DNA]</scope>
    <source>
        <strain evidence="20 22">AM16-50</strain>
        <strain evidence="19 23">AM50-15</strain>
        <strain evidence="18 21">OM05-11AA</strain>
    </source>
</reference>
<dbReference type="InterPro" id="IPR019998">
    <property type="entry name" value="Membr_insert_YidC"/>
</dbReference>
<evidence type="ECO:0000313" key="23">
    <source>
        <dbReference type="Proteomes" id="UP000285173"/>
    </source>
</evidence>
<protein>
    <recommendedName>
        <fullName evidence="3 13">Membrane protein insertase YidC</fullName>
    </recommendedName>
    <alternativeName>
        <fullName evidence="12 13">Foldase YidC</fullName>
    </alternativeName>
    <alternativeName>
        <fullName evidence="11 13">Membrane integrase YidC</fullName>
    </alternativeName>
    <alternativeName>
        <fullName evidence="13">Membrane protein YidC</fullName>
    </alternativeName>
</protein>
<feature type="compositionally biased region" description="Basic and acidic residues" evidence="14">
    <location>
        <begin position="626"/>
        <end position="638"/>
    </location>
</feature>
<dbReference type="GO" id="GO:0051205">
    <property type="term" value="P:protein insertion into membrane"/>
    <property type="evidence" value="ECO:0007669"/>
    <property type="project" value="TreeGrafter"/>
</dbReference>
<sequence>MDKNTIIGFLLIGVVLIVFTWLNQPTPEQIEAQRRMQDSIARIEYAKQLEQQKELNREAKADDELAGLPDSVRLARLQNTFGVFADAMVGEEGSTVLENELIEVRLANKGGRIGYVRLKKYDNYKGEPLVLFDEKDSKFDFTLVTADNRVVNTGDLYFTPVKGNDRNSITMRLNTGEGSHLDFMYTLKPDDYMLQFSIKGTGLNGVLSPGTTALDLLWQQKITQQEKGRKFEDRYATVYYKFMADDVEYLSETKNDSKQLSNRLKWVAYKDMYFSSILIAGNEGFESTTIDSKMLPEDGSFLKEYKTTTSVPFDLKGNEATDMRFYFGPNQFSLLKSYDDDVEKADQLDLEKIVPLGWGIFRWVNQYFVIPLFNFLGQFIHSYGLLIFLLTVIVKLILFPLTYKSYMSSAKMRVLRPQVEELNAKYPGQDKAVERQRAIMELYSRAGASPMAGCVPMLLQMPILVALFMFFPSAIELRHQSFLWAHDLSTYDAIVSWNTYIPIITPYFGNHISLFCLLMTVTNIIYTKFNMDQTNTGQQQMPGMKAMMYMMPLMMLVFFNQYASGLTYYYFISTLITILQTVIFRYTINEDKLLAKLEENKKKPMKKSGFMKRLEEAQKAQQAQLERQKQQRENNRRR</sequence>
<feature type="domain" description="Membrane insertase YidC/Oxa/ALB C-terminal" evidence="15">
    <location>
        <begin position="383"/>
        <end position="584"/>
    </location>
</feature>
<dbReference type="AlphaFoldDB" id="A0A3R6DFW8"/>
<keyword evidence="10 13" id="KW-0143">Chaperone</keyword>
<dbReference type="CDD" id="cd20070">
    <property type="entry name" value="5TM_YidC_Alb3"/>
    <property type="match status" value="1"/>
</dbReference>
<evidence type="ECO:0000259" key="15">
    <source>
        <dbReference type="Pfam" id="PF02096"/>
    </source>
</evidence>
<dbReference type="Proteomes" id="UP000285173">
    <property type="component" value="Unassembled WGS sequence"/>
</dbReference>
<evidence type="ECO:0000256" key="11">
    <source>
        <dbReference type="ARBA" id="ARBA00033245"/>
    </source>
</evidence>
<comment type="function">
    <text evidence="13">Required for the insertion and/or proper folding and/or complex formation of integral membrane proteins into the membrane. Involved in integration of membrane proteins that insert both dependently and independently of the Sec translocase complex, as well as at least some lipoproteins. Aids folding of multispanning membrane proteins.</text>
</comment>
<dbReference type="CDD" id="cd19961">
    <property type="entry name" value="EcYidC-like_peri"/>
    <property type="match status" value="1"/>
</dbReference>
<dbReference type="NCBIfam" id="NF002359">
    <property type="entry name" value="PRK01318.2-6"/>
    <property type="match status" value="1"/>
</dbReference>
<dbReference type="EMBL" id="QSUP01000009">
    <property type="protein sequence ID" value="RGN51772.1"/>
    <property type="molecule type" value="Genomic_DNA"/>
</dbReference>
<dbReference type="RefSeq" id="WP_122122085.1">
    <property type="nucleotide sequence ID" value="NZ_DAWDXW010000005.1"/>
</dbReference>
<dbReference type="Proteomes" id="UP000437446">
    <property type="component" value="Unassembled WGS sequence"/>
</dbReference>
<evidence type="ECO:0000256" key="14">
    <source>
        <dbReference type="SAM" id="MobiDB-lite"/>
    </source>
</evidence>
<dbReference type="PANTHER" id="PTHR12428:SF65">
    <property type="entry name" value="CYTOCHROME C OXIDASE ASSEMBLY PROTEIN COX18, MITOCHONDRIAL"/>
    <property type="match status" value="1"/>
</dbReference>
<dbReference type="InterPro" id="IPR047196">
    <property type="entry name" value="YidC_ALB_C"/>
</dbReference>
<dbReference type="GO" id="GO:0015031">
    <property type="term" value="P:protein transport"/>
    <property type="evidence" value="ECO:0007669"/>
    <property type="project" value="UniProtKB-KW"/>
</dbReference>
<gene>
    <name evidence="13 17" type="primary">yidC</name>
    <name evidence="20" type="ORF">DW191_10835</name>
    <name evidence="19" type="ORF">DW986_07620</name>
    <name evidence="18" type="ORF">DXB61_09275</name>
    <name evidence="17" type="ORF">GMD66_15690</name>
</gene>
<comment type="caution">
    <text evidence="19">The sequence shown here is derived from an EMBL/GenBank/DDBJ whole genome shotgun (WGS) entry which is preliminary data.</text>
</comment>
<keyword evidence="9 13" id="KW-0472">Membrane</keyword>
<name>A0A3R6DFW8_9BACT</name>
<dbReference type="PRINTS" id="PR00701">
    <property type="entry name" value="60KDINNERMP"/>
</dbReference>
<evidence type="ECO:0000256" key="8">
    <source>
        <dbReference type="ARBA" id="ARBA00022989"/>
    </source>
</evidence>
<keyword evidence="7 13" id="KW-0653">Protein transport</keyword>
<dbReference type="EMBL" id="QRKC01000004">
    <property type="protein sequence ID" value="RHH77233.1"/>
    <property type="molecule type" value="Genomic_DNA"/>
</dbReference>
<feature type="transmembrane region" description="Helical" evidence="13">
    <location>
        <begin position="546"/>
        <end position="563"/>
    </location>
</feature>
<evidence type="ECO:0000256" key="9">
    <source>
        <dbReference type="ARBA" id="ARBA00023136"/>
    </source>
</evidence>
<feature type="transmembrane region" description="Helical" evidence="13">
    <location>
        <begin position="507"/>
        <end position="526"/>
    </location>
</feature>
<evidence type="ECO:0000256" key="2">
    <source>
        <dbReference type="ARBA" id="ARBA00010527"/>
    </source>
</evidence>
<comment type="subunit">
    <text evidence="13">Interacts with the Sec translocase complex via SecD. Specifically interacts with transmembrane segments of nascent integral membrane proteins during membrane integration.</text>
</comment>
<evidence type="ECO:0000313" key="21">
    <source>
        <dbReference type="Proteomes" id="UP000261088"/>
    </source>
</evidence>
<evidence type="ECO:0000256" key="7">
    <source>
        <dbReference type="ARBA" id="ARBA00022927"/>
    </source>
</evidence>
<evidence type="ECO:0000313" key="17">
    <source>
        <dbReference type="EMBL" id="MTU30629.1"/>
    </source>
</evidence>
<evidence type="ECO:0000313" key="22">
    <source>
        <dbReference type="Proteomes" id="UP000283732"/>
    </source>
</evidence>
<dbReference type="GO" id="GO:0005886">
    <property type="term" value="C:plasma membrane"/>
    <property type="evidence" value="ECO:0007669"/>
    <property type="project" value="UniProtKB-SubCell"/>
</dbReference>
<dbReference type="Proteomes" id="UP000283732">
    <property type="component" value="Unassembled WGS sequence"/>
</dbReference>
<accession>A0A3R6DFW8</accession>
<comment type="similarity">
    <text evidence="2 13">Belongs to the OXA1/ALB3/YidC family. Type 1 subfamily.</text>
</comment>
<feature type="transmembrane region" description="Helical" evidence="13">
    <location>
        <begin position="569"/>
        <end position="588"/>
    </location>
</feature>
<feature type="region of interest" description="Disordered" evidence="14">
    <location>
        <begin position="618"/>
        <end position="638"/>
    </location>
</feature>
<evidence type="ECO:0000256" key="10">
    <source>
        <dbReference type="ARBA" id="ARBA00023186"/>
    </source>
</evidence>
<dbReference type="InterPro" id="IPR001708">
    <property type="entry name" value="YidC/ALB3/OXA1/COX18"/>
</dbReference>
<proteinExistence type="inferred from homology"/>
<feature type="transmembrane region" description="Helical" evidence="13">
    <location>
        <begin position="454"/>
        <end position="475"/>
    </location>
</feature>
<evidence type="ECO:0000256" key="5">
    <source>
        <dbReference type="ARBA" id="ARBA00022475"/>
    </source>
</evidence>
<evidence type="ECO:0000259" key="16">
    <source>
        <dbReference type="Pfam" id="PF14849"/>
    </source>
</evidence>
<keyword evidence="5 13" id="KW-1003">Cell membrane</keyword>
<evidence type="ECO:0000256" key="6">
    <source>
        <dbReference type="ARBA" id="ARBA00022692"/>
    </source>
</evidence>
<evidence type="ECO:0000256" key="12">
    <source>
        <dbReference type="ARBA" id="ARBA00033342"/>
    </source>
</evidence>
<dbReference type="Pfam" id="PF02096">
    <property type="entry name" value="60KD_IMP"/>
    <property type="match status" value="1"/>
</dbReference>
<evidence type="ECO:0000256" key="13">
    <source>
        <dbReference type="HAMAP-Rule" id="MF_01810"/>
    </source>
</evidence>
<dbReference type="EMBL" id="QSEF01000009">
    <property type="protein sequence ID" value="RGZ48834.1"/>
    <property type="molecule type" value="Genomic_DNA"/>
</dbReference>
<dbReference type="EMBL" id="WNCR01000009">
    <property type="protein sequence ID" value="MTU30629.1"/>
    <property type="molecule type" value="Genomic_DNA"/>
</dbReference>
<organism evidence="19 23">
    <name type="scientific">Parabacteroides merdae</name>
    <dbReference type="NCBI Taxonomy" id="46503"/>
    <lineage>
        <taxon>Bacteria</taxon>
        <taxon>Pseudomonadati</taxon>
        <taxon>Bacteroidota</taxon>
        <taxon>Bacteroidia</taxon>
        <taxon>Bacteroidales</taxon>
        <taxon>Tannerellaceae</taxon>
        <taxon>Parabacteroides</taxon>
    </lineage>
</organism>
<dbReference type="NCBIfam" id="TIGR03593">
    <property type="entry name" value="yidC_nterm"/>
    <property type="match status" value="1"/>
</dbReference>
<dbReference type="PANTHER" id="PTHR12428">
    <property type="entry name" value="OXA1"/>
    <property type="match status" value="1"/>
</dbReference>
<keyword evidence="4 13" id="KW-0813">Transport</keyword>
<evidence type="ECO:0000256" key="3">
    <source>
        <dbReference type="ARBA" id="ARBA00015325"/>
    </source>
</evidence>
<reference evidence="17 24" key="2">
    <citation type="journal article" date="2019" name="Nat. Med.">
        <title>A library of human gut bacterial isolates paired with longitudinal multiomics data enables mechanistic microbiome research.</title>
        <authorList>
            <person name="Poyet M."/>
            <person name="Groussin M."/>
            <person name="Gibbons S.M."/>
            <person name="Avila-Pacheco J."/>
            <person name="Jiang X."/>
            <person name="Kearney S.M."/>
            <person name="Perrotta A.R."/>
            <person name="Berdy B."/>
            <person name="Zhao S."/>
            <person name="Lieberman T.D."/>
            <person name="Swanson P.K."/>
            <person name="Smith M."/>
            <person name="Roesemann S."/>
            <person name="Alexander J.E."/>
            <person name="Rich S.A."/>
            <person name="Livny J."/>
            <person name="Vlamakis H."/>
            <person name="Clish C."/>
            <person name="Bullock K."/>
            <person name="Deik A."/>
            <person name="Scott J."/>
            <person name="Pierce K.A."/>
            <person name="Xavier R.J."/>
            <person name="Alm E.J."/>
        </authorList>
    </citation>
    <scope>NUCLEOTIDE SEQUENCE [LARGE SCALE GENOMIC DNA]</scope>
    <source>
        <strain evidence="17 24">BIOML-A25</strain>
    </source>
</reference>
<keyword evidence="6 13" id="KW-0812">Transmembrane</keyword>
<dbReference type="InterPro" id="IPR028055">
    <property type="entry name" value="YidC/Oxa/ALB_C"/>
</dbReference>